<evidence type="ECO:0000256" key="4">
    <source>
        <dbReference type="ARBA" id="ARBA00022475"/>
    </source>
</evidence>
<dbReference type="GO" id="GO:0009055">
    <property type="term" value="F:electron transfer activity"/>
    <property type="evidence" value="ECO:0007669"/>
    <property type="project" value="UniProtKB-UniRule"/>
</dbReference>
<keyword evidence="6 14" id="KW-0812">Transmembrane</keyword>
<feature type="topological domain" description="Cytoplasmic" evidence="14">
    <location>
        <begin position="1"/>
        <end position="11"/>
    </location>
</feature>
<keyword evidence="7 14" id="KW-0249">Electron transport</keyword>
<organism evidence="16 17">
    <name type="scientific">Tahibacter soli</name>
    <dbReference type="NCBI Taxonomy" id="2983605"/>
    <lineage>
        <taxon>Bacteria</taxon>
        <taxon>Pseudomonadati</taxon>
        <taxon>Pseudomonadota</taxon>
        <taxon>Gammaproteobacteria</taxon>
        <taxon>Lysobacterales</taxon>
        <taxon>Rhodanobacteraceae</taxon>
        <taxon>Tahibacter</taxon>
    </lineage>
</organism>
<dbReference type="Pfam" id="PF02600">
    <property type="entry name" value="DsbB"/>
    <property type="match status" value="1"/>
</dbReference>
<keyword evidence="10 14" id="KW-0472">Membrane</keyword>
<keyword evidence="9 14" id="KW-0560">Oxidoreductase</keyword>
<dbReference type="RefSeq" id="WP_263542985.1">
    <property type="nucleotide sequence ID" value="NZ_JAOVZO020000003.1"/>
</dbReference>
<keyword evidence="5" id="KW-0997">Cell inner membrane</keyword>
<feature type="transmembrane region" description="Helical" evidence="15">
    <location>
        <begin position="42"/>
        <end position="60"/>
    </location>
</feature>
<keyword evidence="3 14" id="KW-0813">Transport</keyword>
<keyword evidence="4 14" id="KW-1003">Cell membrane</keyword>
<feature type="topological domain" description="Cytoplasmic" evidence="14">
    <location>
        <begin position="64"/>
        <end position="69"/>
    </location>
</feature>
<keyword evidence="12 14" id="KW-0143">Chaperone</keyword>
<keyword evidence="13 14" id="KW-0676">Redox-active center</keyword>
<evidence type="ECO:0000256" key="5">
    <source>
        <dbReference type="ARBA" id="ARBA00022519"/>
    </source>
</evidence>
<name>A0A9X3YG95_9GAMM</name>
<evidence type="ECO:0000256" key="12">
    <source>
        <dbReference type="ARBA" id="ARBA00023186"/>
    </source>
</evidence>
<evidence type="ECO:0000256" key="3">
    <source>
        <dbReference type="ARBA" id="ARBA00022448"/>
    </source>
</evidence>
<comment type="subcellular location">
    <subcellularLocation>
        <location evidence="1">Cell inner membrane</location>
        <topology evidence="1">Multi-pass membrane protein</topology>
    </subcellularLocation>
    <subcellularLocation>
        <location evidence="14">Cell membrane</location>
        <topology evidence="14">Multi-pass membrane protein</topology>
    </subcellularLocation>
</comment>
<dbReference type="HAMAP" id="MF_00286">
    <property type="entry name" value="DsbB"/>
    <property type="match status" value="1"/>
</dbReference>
<evidence type="ECO:0000313" key="17">
    <source>
        <dbReference type="Proteomes" id="UP001139971"/>
    </source>
</evidence>
<dbReference type="GO" id="GO:0006457">
    <property type="term" value="P:protein folding"/>
    <property type="evidence" value="ECO:0007669"/>
    <property type="project" value="InterPro"/>
</dbReference>
<proteinExistence type="inferred from homology"/>
<keyword evidence="17" id="KW-1185">Reference proteome</keyword>
<dbReference type="InterPro" id="IPR003752">
    <property type="entry name" value="DiS_bond_form_DsbB/BdbC"/>
</dbReference>
<keyword evidence="11 14" id="KW-1015">Disulfide bond</keyword>
<comment type="caution">
    <text evidence="16">The sequence shown here is derived from an EMBL/GenBank/DDBJ whole genome shotgun (WGS) entry which is preliminary data.</text>
</comment>
<comment type="caution">
    <text evidence="14">Lacks conserved residue(s) required for the propagation of feature annotation.</text>
</comment>
<evidence type="ECO:0000256" key="10">
    <source>
        <dbReference type="ARBA" id="ARBA00023136"/>
    </source>
</evidence>
<dbReference type="Gene3D" id="1.20.1550.10">
    <property type="entry name" value="DsbB-like"/>
    <property type="match status" value="1"/>
</dbReference>
<dbReference type="InterPro" id="IPR022920">
    <property type="entry name" value="Disulphide_bond_form_DsbB"/>
</dbReference>
<evidence type="ECO:0000256" key="14">
    <source>
        <dbReference type="HAMAP-Rule" id="MF_00286"/>
    </source>
</evidence>
<feature type="transmembrane region" description="Helical" evidence="15">
    <location>
        <begin position="72"/>
        <end position="91"/>
    </location>
</feature>
<evidence type="ECO:0000256" key="7">
    <source>
        <dbReference type="ARBA" id="ARBA00022982"/>
    </source>
</evidence>
<dbReference type="AlphaFoldDB" id="A0A9X3YG95"/>
<sequence>MNPFRWPFRGQYLLGAVACVALLAYALFAQFQLGKDPCPLCILQRIAFAAMGVFFLLGAIHGPRGWGRKVYAILVLIAGGIGAAIAGRHVWLTHLPADQVPSCGPGLGYMLDTFPLGKTLQLVLTGSGECAKVDWTFLGLSMPAWCLVWFVGLALFALIAAWKRDKSPYGPPIR</sequence>
<feature type="transmembrane region" description="Helical" evidence="15">
    <location>
        <begin position="142"/>
        <end position="162"/>
    </location>
</feature>
<dbReference type="InterPro" id="IPR023380">
    <property type="entry name" value="DsbB-like_sf"/>
</dbReference>
<dbReference type="Proteomes" id="UP001139971">
    <property type="component" value="Unassembled WGS sequence"/>
</dbReference>
<dbReference type="InterPro" id="IPR050183">
    <property type="entry name" value="DsbB"/>
</dbReference>
<dbReference type="PANTHER" id="PTHR36570:SF3">
    <property type="entry name" value="DISULFIDE BOND FORMATION PROTEIN B"/>
    <property type="match status" value="1"/>
</dbReference>
<gene>
    <name evidence="14" type="primary">dsbB</name>
    <name evidence="16" type="ORF">OD750_003245</name>
</gene>
<dbReference type="GO" id="GO:0005886">
    <property type="term" value="C:plasma membrane"/>
    <property type="evidence" value="ECO:0007669"/>
    <property type="project" value="UniProtKB-SubCell"/>
</dbReference>
<evidence type="ECO:0000256" key="9">
    <source>
        <dbReference type="ARBA" id="ARBA00023002"/>
    </source>
</evidence>
<evidence type="ECO:0000256" key="8">
    <source>
        <dbReference type="ARBA" id="ARBA00022989"/>
    </source>
</evidence>
<feature type="topological domain" description="Cytoplasmic" evidence="14">
    <location>
        <begin position="164"/>
        <end position="174"/>
    </location>
</feature>
<feature type="disulfide bond" description="Redox-active" evidence="14">
    <location>
        <begin position="38"/>
        <end position="41"/>
    </location>
</feature>
<accession>A0A9X3YG95</accession>
<evidence type="ECO:0000256" key="6">
    <source>
        <dbReference type="ARBA" id="ARBA00022692"/>
    </source>
</evidence>
<evidence type="ECO:0000313" key="16">
    <source>
        <dbReference type="EMBL" id="MDC8011556.1"/>
    </source>
</evidence>
<dbReference type="GO" id="GO:0015035">
    <property type="term" value="F:protein-disulfide reductase activity"/>
    <property type="evidence" value="ECO:0007669"/>
    <property type="project" value="UniProtKB-UniRule"/>
</dbReference>
<evidence type="ECO:0000256" key="15">
    <source>
        <dbReference type="SAM" id="Phobius"/>
    </source>
</evidence>
<dbReference type="NCBIfam" id="NF003354">
    <property type="entry name" value="PRK04388.1"/>
    <property type="match status" value="1"/>
</dbReference>
<evidence type="ECO:0000256" key="2">
    <source>
        <dbReference type="ARBA" id="ARBA00008823"/>
    </source>
</evidence>
<feature type="transmembrane region" description="Helical" evidence="15">
    <location>
        <begin position="12"/>
        <end position="30"/>
    </location>
</feature>
<protein>
    <recommendedName>
        <fullName evidence="14">Disulfide bond formation protein B</fullName>
    </recommendedName>
    <alternativeName>
        <fullName evidence="14">Disulfide oxidoreductase</fullName>
    </alternativeName>
</protein>
<reference evidence="16" key="1">
    <citation type="submission" date="2023-02" db="EMBL/GenBank/DDBJ databases">
        <title>Tahibacter soli sp. nov. isolated from soil.</title>
        <authorList>
            <person name="Baek J.H."/>
            <person name="Lee J.K."/>
            <person name="Choi D.G."/>
            <person name="Jeon C.O."/>
        </authorList>
    </citation>
    <scope>NUCLEOTIDE SEQUENCE</scope>
    <source>
        <strain evidence="16">BL</strain>
    </source>
</reference>
<evidence type="ECO:0000256" key="11">
    <source>
        <dbReference type="ARBA" id="ARBA00023157"/>
    </source>
</evidence>
<comment type="similarity">
    <text evidence="2 14">Belongs to the DsbB family.</text>
</comment>
<dbReference type="EMBL" id="JAOVZO020000003">
    <property type="protein sequence ID" value="MDC8011556.1"/>
    <property type="molecule type" value="Genomic_DNA"/>
</dbReference>
<feature type="topological domain" description="Periplasmic" evidence="14">
    <location>
        <begin position="29"/>
        <end position="46"/>
    </location>
</feature>
<evidence type="ECO:0000256" key="13">
    <source>
        <dbReference type="ARBA" id="ARBA00023284"/>
    </source>
</evidence>
<keyword evidence="8 14" id="KW-1133">Transmembrane helix</keyword>
<evidence type="ECO:0000256" key="1">
    <source>
        <dbReference type="ARBA" id="ARBA00004429"/>
    </source>
</evidence>
<dbReference type="PANTHER" id="PTHR36570">
    <property type="entry name" value="DISULFIDE BOND FORMATION PROTEIN B"/>
    <property type="match status" value="1"/>
</dbReference>
<dbReference type="SUPFAM" id="SSF158442">
    <property type="entry name" value="DsbB-like"/>
    <property type="match status" value="1"/>
</dbReference>
<comment type="function">
    <text evidence="14">Required for disulfide bond formation in some periplasmic proteins. Acts by oxidizing the DsbA protein.</text>
</comment>